<reference evidence="3" key="2">
    <citation type="submission" date="2013-04" db="EMBL/GenBank/DDBJ databases">
        <title>Genomic mechanisms accounting for the adaptation to parasitism in nematode-trapping fungi.</title>
        <authorList>
            <person name="Ahren D.G."/>
        </authorList>
    </citation>
    <scope>NUCLEOTIDE SEQUENCE [LARGE SCALE GENOMIC DNA]</scope>
    <source>
        <strain evidence="3">CBS 200.50</strain>
    </source>
</reference>
<feature type="domain" description="F-box" evidence="1">
    <location>
        <begin position="21"/>
        <end position="52"/>
    </location>
</feature>
<accession>S8BX54</accession>
<dbReference type="InterPro" id="IPR036047">
    <property type="entry name" value="F-box-like_dom_sf"/>
</dbReference>
<name>S8BX54_DACHA</name>
<evidence type="ECO:0000259" key="1">
    <source>
        <dbReference type="Pfam" id="PF00646"/>
    </source>
</evidence>
<gene>
    <name evidence="2" type="ORF">H072_6375</name>
</gene>
<evidence type="ECO:0000313" key="2">
    <source>
        <dbReference type="EMBL" id="EPS39847.1"/>
    </source>
</evidence>
<dbReference type="HOGENOM" id="CLU_709840_0_0_1"/>
<dbReference type="Proteomes" id="UP000015100">
    <property type="component" value="Unassembled WGS sequence"/>
</dbReference>
<dbReference type="InterPro" id="IPR001810">
    <property type="entry name" value="F-box_dom"/>
</dbReference>
<keyword evidence="3" id="KW-1185">Reference proteome</keyword>
<protein>
    <recommendedName>
        <fullName evidence="1">F-box domain-containing protein</fullName>
    </recommendedName>
</protein>
<dbReference type="EMBL" id="AQGS01000443">
    <property type="protein sequence ID" value="EPS39847.1"/>
    <property type="molecule type" value="Genomic_DNA"/>
</dbReference>
<dbReference type="AlphaFoldDB" id="S8BX54"/>
<dbReference type="Pfam" id="PF00646">
    <property type="entry name" value="F-box"/>
    <property type="match status" value="1"/>
</dbReference>
<organism evidence="2 3">
    <name type="scientific">Dactylellina haptotyla (strain CBS 200.50)</name>
    <name type="common">Nematode-trapping fungus</name>
    <name type="synonym">Monacrosporium haptotylum</name>
    <dbReference type="NCBI Taxonomy" id="1284197"/>
    <lineage>
        <taxon>Eukaryota</taxon>
        <taxon>Fungi</taxon>
        <taxon>Dikarya</taxon>
        <taxon>Ascomycota</taxon>
        <taxon>Pezizomycotina</taxon>
        <taxon>Orbiliomycetes</taxon>
        <taxon>Orbiliales</taxon>
        <taxon>Orbiliaceae</taxon>
        <taxon>Dactylellina</taxon>
    </lineage>
</organism>
<dbReference type="InterPro" id="IPR032675">
    <property type="entry name" value="LRR_dom_sf"/>
</dbReference>
<evidence type="ECO:0000313" key="3">
    <source>
        <dbReference type="Proteomes" id="UP000015100"/>
    </source>
</evidence>
<proteinExistence type="predicted"/>
<dbReference type="SUPFAM" id="SSF81383">
    <property type="entry name" value="F-box domain"/>
    <property type="match status" value="1"/>
</dbReference>
<sequence length="440" mass="50651">MGSEDRPIRLATDTPNECIPLPAELCFMVFSHLRPEDVLSFSACSRYCRALIIPSLLRKIKLGPKALNFFKAGGSLHTECKHVHHITLMGLDAYSDFWDLARLARSYAACLHLFPNITHIRVSFYTLEVYYGAFLSALLLSFSKLEFFTKLTGLDVRKRFIDAPDDKFNREVREYLPKIVEPALLQQTGRPEDEFDSVLPWAHAIHGNKWQELVFPPSLTDCTIVLENTSFSFAGSDRVWSRPNRRLIDPYFIYHESQQTLKRLVIAADSGKGDLTPSWQTKHSIPVVFPNLVYLEVHFGAGQGTGENVRDIASKFPNLEELKFWGDGWTGDGELRNSPILALKRLKRATLLLKKRNSSESLNRLASEWVERGLERLEKLNFVYLSKIYKEDMSMIQVCSVTEVRKGEYRDWEFWIGHFPTKQDDIFNTLWEAGRLRPDL</sequence>
<dbReference type="Gene3D" id="3.80.10.10">
    <property type="entry name" value="Ribonuclease Inhibitor"/>
    <property type="match status" value="1"/>
</dbReference>
<comment type="caution">
    <text evidence="2">The sequence shown here is derived from an EMBL/GenBank/DDBJ whole genome shotgun (WGS) entry which is preliminary data.</text>
</comment>
<reference evidence="2 3" key="1">
    <citation type="journal article" date="2013" name="PLoS Genet.">
        <title>Genomic mechanisms accounting for the adaptation to parasitism in nematode-trapping fungi.</title>
        <authorList>
            <person name="Meerupati T."/>
            <person name="Andersson K.M."/>
            <person name="Friman E."/>
            <person name="Kumar D."/>
            <person name="Tunlid A."/>
            <person name="Ahren D."/>
        </authorList>
    </citation>
    <scope>NUCLEOTIDE SEQUENCE [LARGE SCALE GENOMIC DNA]</scope>
    <source>
        <strain evidence="2 3">CBS 200.50</strain>
    </source>
</reference>